<evidence type="ECO:0000256" key="2">
    <source>
        <dbReference type="ARBA" id="ARBA00022908"/>
    </source>
</evidence>
<name>A0AAN5LFC5_KLEOX</name>
<dbReference type="Proteomes" id="UP000856143">
    <property type="component" value="Unassembled WGS sequence"/>
</dbReference>
<dbReference type="PANTHER" id="PTHR30349:SF64">
    <property type="entry name" value="PROPHAGE INTEGRASE INTD-RELATED"/>
    <property type="match status" value="1"/>
</dbReference>
<dbReference type="Gene3D" id="1.10.443.10">
    <property type="entry name" value="Intergrase catalytic core"/>
    <property type="match status" value="1"/>
</dbReference>
<dbReference type="AlphaFoldDB" id="A0AAN5LFC5"/>
<dbReference type="GO" id="GO:0006310">
    <property type="term" value="P:DNA recombination"/>
    <property type="evidence" value="ECO:0007669"/>
    <property type="project" value="UniProtKB-KW"/>
</dbReference>
<dbReference type="Pfam" id="PF00589">
    <property type="entry name" value="Phage_integrase"/>
    <property type="match status" value="1"/>
</dbReference>
<accession>A0AAN5LFC5</accession>
<dbReference type="InterPro" id="IPR002104">
    <property type="entry name" value="Integrase_catalytic"/>
</dbReference>
<dbReference type="InterPro" id="IPR013762">
    <property type="entry name" value="Integrase-like_cat_sf"/>
</dbReference>
<organism evidence="6 7">
    <name type="scientific">Klebsiella oxytoca</name>
    <dbReference type="NCBI Taxonomy" id="571"/>
    <lineage>
        <taxon>Bacteria</taxon>
        <taxon>Pseudomonadati</taxon>
        <taxon>Pseudomonadota</taxon>
        <taxon>Gammaproteobacteria</taxon>
        <taxon>Enterobacterales</taxon>
        <taxon>Enterobacteriaceae</taxon>
        <taxon>Klebsiella/Raoultella group</taxon>
        <taxon>Klebsiella</taxon>
    </lineage>
</organism>
<evidence type="ECO:0000259" key="5">
    <source>
        <dbReference type="PROSITE" id="PS51898"/>
    </source>
</evidence>
<evidence type="ECO:0000256" key="4">
    <source>
        <dbReference type="ARBA" id="ARBA00023172"/>
    </source>
</evidence>
<reference evidence="6" key="2">
    <citation type="submission" date="2020-11" db="EMBL/GenBank/DDBJ databases">
        <authorList>
            <consortium name="NCBI Pathogen Detection Project"/>
        </authorList>
    </citation>
    <scope>NUCLEOTIDE SEQUENCE</scope>
    <source>
        <strain evidence="6">R404</strain>
    </source>
</reference>
<comment type="caution">
    <text evidence="6">The sequence shown here is derived from an EMBL/GenBank/DDBJ whole genome shotgun (WGS) entry which is preliminary data.</text>
</comment>
<evidence type="ECO:0000256" key="1">
    <source>
        <dbReference type="ARBA" id="ARBA00008857"/>
    </source>
</evidence>
<dbReference type="SUPFAM" id="SSF56349">
    <property type="entry name" value="DNA breaking-rejoining enzymes"/>
    <property type="match status" value="1"/>
</dbReference>
<feature type="domain" description="Tyr recombinase" evidence="5">
    <location>
        <begin position="91"/>
        <end position="289"/>
    </location>
</feature>
<dbReference type="EMBL" id="DACSEO010000238">
    <property type="protein sequence ID" value="HAT1685494.1"/>
    <property type="molecule type" value="Genomic_DNA"/>
</dbReference>
<dbReference type="InterPro" id="IPR010998">
    <property type="entry name" value="Integrase_recombinase_N"/>
</dbReference>
<reference evidence="6" key="1">
    <citation type="journal article" date="2018" name="Genome Biol.">
        <title>SKESA: strategic k-mer extension for scrupulous assemblies.</title>
        <authorList>
            <person name="Souvorov A."/>
            <person name="Agarwala R."/>
            <person name="Lipman D.J."/>
        </authorList>
    </citation>
    <scope>NUCLEOTIDE SEQUENCE</scope>
    <source>
        <strain evidence="6">R404</strain>
    </source>
</reference>
<sequence length="304" mass="34774">YSKVVNVFRAFIGPHMLPGEVTAHQVLRWRRHNLNVQQLSPNTWDNKVRHMSALYNLAIETGLLDCDENPFRGVAVKKAGKRKKTLSSSQMVNVYLTMDRLEADLRLGKIRSHRCALQPIWYWRTVLDVLRYTGMRLNQLLHLRLQDIDLDDDVITLCREGSKTYREWTVPAVSQVREDLVRLLTEAKARGAGPTDPLFHYERIVSLQPDQETFGTPSLQPLRSFFRRLSKECGFAVSPHRFRHTLATILMNSPDRNLPLVKGLLGHSSVSTTMEYIDINMGMAAKTLEAELSLYTDKMQVTGG</sequence>
<keyword evidence="2" id="KW-0229">DNA integration</keyword>
<dbReference type="GO" id="GO:0003677">
    <property type="term" value="F:DNA binding"/>
    <property type="evidence" value="ECO:0007669"/>
    <property type="project" value="UniProtKB-KW"/>
</dbReference>
<dbReference type="InterPro" id="IPR050090">
    <property type="entry name" value="Tyrosine_recombinase_XerCD"/>
</dbReference>
<dbReference type="Gene3D" id="1.10.150.130">
    <property type="match status" value="1"/>
</dbReference>
<feature type="non-terminal residue" evidence="6">
    <location>
        <position position="1"/>
    </location>
</feature>
<comment type="similarity">
    <text evidence="1">Belongs to the 'phage' integrase family.</text>
</comment>
<gene>
    <name evidence="6" type="ORF">I8Y21_006365</name>
</gene>
<evidence type="ECO:0000313" key="7">
    <source>
        <dbReference type="Proteomes" id="UP000856143"/>
    </source>
</evidence>
<evidence type="ECO:0000256" key="3">
    <source>
        <dbReference type="ARBA" id="ARBA00023125"/>
    </source>
</evidence>
<dbReference type="InterPro" id="IPR011010">
    <property type="entry name" value="DNA_brk_join_enz"/>
</dbReference>
<keyword evidence="3" id="KW-0238">DNA-binding</keyword>
<proteinExistence type="inferred from homology"/>
<dbReference type="PANTHER" id="PTHR30349">
    <property type="entry name" value="PHAGE INTEGRASE-RELATED"/>
    <property type="match status" value="1"/>
</dbReference>
<dbReference type="GO" id="GO:0015074">
    <property type="term" value="P:DNA integration"/>
    <property type="evidence" value="ECO:0007669"/>
    <property type="project" value="UniProtKB-KW"/>
</dbReference>
<keyword evidence="4" id="KW-0233">DNA recombination</keyword>
<protein>
    <submittedName>
        <fullName evidence="6">Tyrosine-type recombinase/integrase</fullName>
    </submittedName>
</protein>
<dbReference type="PROSITE" id="PS51898">
    <property type="entry name" value="TYR_RECOMBINASE"/>
    <property type="match status" value="1"/>
</dbReference>
<evidence type="ECO:0000313" key="6">
    <source>
        <dbReference type="EMBL" id="HAT1685494.1"/>
    </source>
</evidence>
<dbReference type="CDD" id="cd00397">
    <property type="entry name" value="DNA_BRE_C"/>
    <property type="match status" value="1"/>
</dbReference>